<dbReference type="PANTHER" id="PTHR46580">
    <property type="entry name" value="SENSOR KINASE-RELATED"/>
    <property type="match status" value="1"/>
</dbReference>
<dbReference type="Pfam" id="PF01839">
    <property type="entry name" value="FG-GAP"/>
    <property type="match status" value="1"/>
</dbReference>
<dbReference type="Gene3D" id="2.130.10.130">
    <property type="entry name" value="Integrin alpha, N-terminal"/>
    <property type="match status" value="2"/>
</dbReference>
<dbReference type="Pfam" id="PF13517">
    <property type="entry name" value="FG-GAP_3"/>
    <property type="match status" value="3"/>
</dbReference>
<protein>
    <submittedName>
        <fullName evidence="3">Uncharacterized protein</fullName>
    </submittedName>
</protein>
<evidence type="ECO:0000256" key="1">
    <source>
        <dbReference type="ARBA" id="ARBA00022729"/>
    </source>
</evidence>
<sequence length="485" mass="51639">MKLTKYVVPIIFLANLCYAGVTPPSEIKFTPTGGDELSCYNVSWKEQGTDTKGYYCKLDNQPNFNWTKRSPIKIHVSYPGNHKFYIATIDKNNNISPFVISQFSHKSASSSVPTAYFSLSEPVTYDTGGSPGIIAAGDVNGDGLNDVVSANYYDNNISVFIQQKGGTLATQATYTVGQGPFGVGIGDLNSDGKNEVVVGCAAADQLYVFSQNDGGTLTQTDVYSTGRGPYGLSVGDINSDGRNDIVVANSGGQSISILTWLKECPETYQYLFGSLQKANSLTMQRLNNGEIFAHLLYPAGATPFWLCIGDINGDEMHDITCVNYSNNTISLYIQQPDRSMVLAGNLAVPSGNPPNVCLGDINGDGLNEIAVSGGGPISIFGRKDNSIGLIGTYTATEGSNGGIRIGDVNNDGRQDLISTHGKNISVFLQDGNGKLLKPTAYYAGDCPGGLFIADVDNDGINEIITGNIRGNSISVLHLKSDKGQK</sequence>
<name>A0A1J5EAQ7_9BACT</name>
<dbReference type="SUPFAM" id="SSF69318">
    <property type="entry name" value="Integrin alpha N-terminal domain"/>
    <property type="match status" value="2"/>
</dbReference>
<accession>A0A1J5EAQ7</accession>
<keyword evidence="1 2" id="KW-0732">Signal</keyword>
<reference evidence="3 4" key="1">
    <citation type="journal article" date="2016" name="Environ. Microbiol.">
        <title>Genomic resolution of a cold subsurface aquifer community provides metabolic insights for novel microbes adapted to high CO concentrations.</title>
        <authorList>
            <person name="Probst A.J."/>
            <person name="Castelle C.J."/>
            <person name="Singh A."/>
            <person name="Brown C.T."/>
            <person name="Anantharaman K."/>
            <person name="Sharon I."/>
            <person name="Hug L.A."/>
            <person name="Burstein D."/>
            <person name="Emerson J.B."/>
            <person name="Thomas B.C."/>
            <person name="Banfield J.F."/>
        </authorList>
    </citation>
    <scope>NUCLEOTIDE SEQUENCE [LARGE SCALE GENOMIC DNA]</scope>
    <source>
        <strain evidence="3">CG2_30_40_21</strain>
    </source>
</reference>
<dbReference type="InterPro" id="IPR028994">
    <property type="entry name" value="Integrin_alpha_N"/>
</dbReference>
<feature type="signal peptide" evidence="2">
    <location>
        <begin position="1"/>
        <end position="19"/>
    </location>
</feature>
<dbReference type="STRING" id="1817895.AUJ95_02640"/>
<evidence type="ECO:0000313" key="4">
    <source>
        <dbReference type="Proteomes" id="UP000183085"/>
    </source>
</evidence>
<evidence type="ECO:0000313" key="3">
    <source>
        <dbReference type="EMBL" id="OIP41874.1"/>
    </source>
</evidence>
<organism evidence="3 4">
    <name type="scientific">Candidatus Desantisbacteria bacterium CG2_30_40_21</name>
    <dbReference type="NCBI Taxonomy" id="1817895"/>
    <lineage>
        <taxon>Bacteria</taxon>
        <taxon>Candidatus Desantisiibacteriota</taxon>
    </lineage>
</organism>
<gene>
    <name evidence="3" type="ORF">AUJ95_02640</name>
</gene>
<proteinExistence type="predicted"/>
<evidence type="ECO:0000256" key="2">
    <source>
        <dbReference type="SAM" id="SignalP"/>
    </source>
</evidence>
<comment type="caution">
    <text evidence="3">The sequence shown here is derived from an EMBL/GenBank/DDBJ whole genome shotgun (WGS) entry which is preliminary data.</text>
</comment>
<dbReference type="EMBL" id="MNYI01000068">
    <property type="protein sequence ID" value="OIP41874.1"/>
    <property type="molecule type" value="Genomic_DNA"/>
</dbReference>
<dbReference type="Proteomes" id="UP000183085">
    <property type="component" value="Unassembled WGS sequence"/>
</dbReference>
<dbReference type="AlphaFoldDB" id="A0A1J5EAQ7"/>
<feature type="chain" id="PRO_5012769085" evidence="2">
    <location>
        <begin position="20"/>
        <end position="485"/>
    </location>
</feature>
<dbReference type="InterPro" id="IPR013517">
    <property type="entry name" value="FG-GAP"/>
</dbReference>